<dbReference type="PROSITE" id="PS51462">
    <property type="entry name" value="NUDIX"/>
    <property type="match status" value="1"/>
</dbReference>
<feature type="domain" description="Nudix hydrolase" evidence="1">
    <location>
        <begin position="2"/>
        <end position="130"/>
    </location>
</feature>
<dbReference type="RefSeq" id="WP_014255388.1">
    <property type="nucleotide sequence ID" value="NC_016627.1"/>
</dbReference>
<dbReference type="STRING" id="720554.Clocl_2217"/>
<dbReference type="SUPFAM" id="SSF55811">
    <property type="entry name" value="Nudix"/>
    <property type="match status" value="1"/>
</dbReference>
<organism evidence="2 3">
    <name type="scientific">Acetivibrio clariflavus (strain DSM 19732 / NBRC 101661 / EBR45)</name>
    <name type="common">Clostridium clariflavum</name>
    <dbReference type="NCBI Taxonomy" id="720554"/>
    <lineage>
        <taxon>Bacteria</taxon>
        <taxon>Bacillati</taxon>
        <taxon>Bacillota</taxon>
        <taxon>Clostridia</taxon>
        <taxon>Eubacteriales</taxon>
        <taxon>Oscillospiraceae</taxon>
        <taxon>Acetivibrio</taxon>
    </lineage>
</organism>
<accession>G8LXQ6</accession>
<dbReference type="OrthoDB" id="1848782at2"/>
<protein>
    <submittedName>
        <fullName evidence="2">ADP-ribose pyrophosphatase</fullName>
    </submittedName>
</protein>
<dbReference type="Gene3D" id="3.90.79.10">
    <property type="entry name" value="Nucleoside Triphosphate Pyrophosphohydrolase"/>
    <property type="match status" value="1"/>
</dbReference>
<dbReference type="InterPro" id="IPR000086">
    <property type="entry name" value="NUDIX_hydrolase_dom"/>
</dbReference>
<evidence type="ECO:0000259" key="1">
    <source>
        <dbReference type="PROSITE" id="PS51462"/>
    </source>
</evidence>
<reference evidence="2 3" key="2">
    <citation type="journal article" date="2012" name="Stand. Genomic Sci.">
        <title>Complete Genome Sequence of Clostridium clariflavum DSM 19732.</title>
        <authorList>
            <person name="Izquierdo J.A."/>
            <person name="Goodwin L."/>
            <person name="Davenport K.W."/>
            <person name="Teshima H."/>
            <person name="Bruce D."/>
            <person name="Detter C."/>
            <person name="Tapia R."/>
            <person name="Han S."/>
            <person name="Land M."/>
            <person name="Hauser L."/>
            <person name="Jeffries C.D."/>
            <person name="Han J."/>
            <person name="Pitluck S."/>
            <person name="Nolan M."/>
            <person name="Chen A."/>
            <person name="Huntemann M."/>
            <person name="Mavromatis K."/>
            <person name="Mikhailova N."/>
            <person name="Liolios K."/>
            <person name="Woyke T."/>
            <person name="Lynd L.R."/>
        </authorList>
    </citation>
    <scope>NUCLEOTIDE SEQUENCE [LARGE SCALE GENOMIC DNA]</scope>
    <source>
        <strain evidence="3">DSM 19732 / NBRC 101661 / EBR45</strain>
    </source>
</reference>
<dbReference type="AlphaFoldDB" id="G8LXQ6"/>
<gene>
    <name evidence="2" type="ordered locus">Clocl_2217</name>
</gene>
<keyword evidence="3" id="KW-1185">Reference proteome</keyword>
<evidence type="ECO:0000313" key="2">
    <source>
        <dbReference type="EMBL" id="AEV68809.1"/>
    </source>
</evidence>
<sequence>MIVRNCAGGIVFYGDKVFLLKNEKEEWVFPKGVMRNGDLPAEVAQKRVFEEGGIIANIISIAGDTSYEFYSVTRQKPICNKITWFIMKTDSDKFHISEKEKFQDGGFFDIEEAMKLVTYSQDKALLNLSYKKYKEISQECLNCCTFI</sequence>
<reference evidence="3" key="1">
    <citation type="submission" date="2011-12" db="EMBL/GenBank/DDBJ databases">
        <title>Complete sequence of Clostridium clariflavum DSM 19732.</title>
        <authorList>
            <consortium name="US DOE Joint Genome Institute"/>
            <person name="Lucas S."/>
            <person name="Han J."/>
            <person name="Lapidus A."/>
            <person name="Cheng J.-F."/>
            <person name="Goodwin L."/>
            <person name="Pitluck S."/>
            <person name="Peters L."/>
            <person name="Teshima H."/>
            <person name="Detter J.C."/>
            <person name="Han C."/>
            <person name="Tapia R."/>
            <person name="Land M."/>
            <person name="Hauser L."/>
            <person name="Kyrpides N."/>
            <person name="Ivanova N."/>
            <person name="Pagani I."/>
            <person name="Kitzmiller T."/>
            <person name="Lynd L."/>
            <person name="Izquierdo J."/>
            <person name="Woyke T."/>
        </authorList>
    </citation>
    <scope>NUCLEOTIDE SEQUENCE [LARGE SCALE GENOMIC DNA]</scope>
    <source>
        <strain evidence="3">DSM 19732 / NBRC 101661 / EBR45</strain>
    </source>
</reference>
<proteinExistence type="predicted"/>
<dbReference type="Proteomes" id="UP000005435">
    <property type="component" value="Chromosome"/>
</dbReference>
<dbReference type="CDD" id="cd03673">
    <property type="entry name" value="NUDIX_Ap6A_hydrolase"/>
    <property type="match status" value="1"/>
</dbReference>
<dbReference type="HOGENOM" id="CLU_037162_14_4_9"/>
<name>G8LXQ6_ACECE</name>
<dbReference type="InterPro" id="IPR015797">
    <property type="entry name" value="NUDIX_hydrolase-like_dom_sf"/>
</dbReference>
<dbReference type="KEGG" id="ccl:Clocl_2217"/>
<dbReference type="Pfam" id="PF00293">
    <property type="entry name" value="NUDIX"/>
    <property type="match status" value="1"/>
</dbReference>
<dbReference type="EMBL" id="CP003065">
    <property type="protein sequence ID" value="AEV68809.1"/>
    <property type="molecule type" value="Genomic_DNA"/>
</dbReference>
<evidence type="ECO:0000313" key="3">
    <source>
        <dbReference type="Proteomes" id="UP000005435"/>
    </source>
</evidence>
<dbReference type="eggNOG" id="COG0494">
    <property type="taxonomic scope" value="Bacteria"/>
</dbReference>